<proteinExistence type="predicted"/>
<dbReference type="Proteomes" id="UP001350005">
    <property type="component" value="Unassembled WGS sequence"/>
</dbReference>
<accession>A0ABU7R2R4</accession>
<organism evidence="1 2">
    <name type="scientific">Chryseobacterium arthrosphaerae</name>
    <dbReference type="NCBI Taxonomy" id="651561"/>
    <lineage>
        <taxon>Bacteria</taxon>
        <taxon>Pseudomonadati</taxon>
        <taxon>Bacteroidota</taxon>
        <taxon>Flavobacteriia</taxon>
        <taxon>Flavobacteriales</taxon>
        <taxon>Weeksellaceae</taxon>
        <taxon>Chryseobacterium group</taxon>
        <taxon>Chryseobacterium</taxon>
    </lineage>
</organism>
<evidence type="ECO:0000313" key="1">
    <source>
        <dbReference type="EMBL" id="MEE6129102.1"/>
    </source>
</evidence>
<dbReference type="RefSeq" id="WP_330937419.1">
    <property type="nucleotide sequence ID" value="NZ_JAZGJU010000039.1"/>
</dbReference>
<comment type="caution">
    <text evidence="1">The sequence shown here is derived from an EMBL/GenBank/DDBJ whole genome shotgun (WGS) entry which is preliminary data.</text>
</comment>
<name>A0ABU7R2R4_9FLAO</name>
<evidence type="ECO:0000313" key="2">
    <source>
        <dbReference type="Proteomes" id="UP001350005"/>
    </source>
</evidence>
<dbReference type="EMBL" id="JAZGJU010000039">
    <property type="protein sequence ID" value="MEE6129102.1"/>
    <property type="molecule type" value="Genomic_DNA"/>
</dbReference>
<protein>
    <submittedName>
        <fullName evidence="1">Uncharacterized protein</fullName>
    </submittedName>
</protein>
<keyword evidence="2" id="KW-1185">Reference proteome</keyword>
<reference evidence="1 2" key="1">
    <citation type="submission" date="2024-01" db="EMBL/GenBank/DDBJ databases">
        <title>Whole genome of Chryseobacterium arthrosphaerae NNCa 2741.</title>
        <authorList>
            <person name="Boriskina E.V."/>
            <person name="Gordinskaya N.A."/>
            <person name="Kropotov V.S."/>
            <person name="Alekseeva A.E."/>
            <person name="Makhova M.A."/>
            <person name="Kryazhev D.V."/>
            <person name="Shkurkina I.S."/>
        </authorList>
    </citation>
    <scope>NUCLEOTIDE SEQUENCE [LARGE SCALE GENOMIC DNA]</scope>
    <source>
        <strain evidence="1 2">NNCa 2741</strain>
    </source>
</reference>
<sequence>MKKFKRKLNIENAELFKLEYYDGGSELKSKEFNTYKAMEQFHSRQNDFMYLDCNRYAYINDQWNLFIKLRSPIVFQSDLDFINKTFNEPVEAENLQNGKIEELNHQK</sequence>
<gene>
    <name evidence="1" type="ORF">V2E39_17005</name>
</gene>